<organism evidence="1 2">
    <name type="scientific">Collybiopsis confluens</name>
    <dbReference type="NCBI Taxonomy" id="2823264"/>
    <lineage>
        <taxon>Eukaryota</taxon>
        <taxon>Fungi</taxon>
        <taxon>Dikarya</taxon>
        <taxon>Basidiomycota</taxon>
        <taxon>Agaricomycotina</taxon>
        <taxon>Agaricomycetes</taxon>
        <taxon>Agaricomycetidae</taxon>
        <taxon>Agaricales</taxon>
        <taxon>Marasmiineae</taxon>
        <taxon>Omphalotaceae</taxon>
        <taxon>Collybiopsis</taxon>
    </lineage>
</organism>
<dbReference type="OrthoDB" id="5231159at2759"/>
<accession>A0A8H5GNG4</accession>
<comment type="caution">
    <text evidence="1">The sequence shown here is derived from an EMBL/GenBank/DDBJ whole genome shotgun (WGS) entry which is preliminary data.</text>
</comment>
<name>A0A8H5GNG4_9AGAR</name>
<gene>
    <name evidence="1" type="ORF">D9757_011298</name>
</gene>
<dbReference type="AlphaFoldDB" id="A0A8H5GNG4"/>
<reference evidence="1 2" key="1">
    <citation type="journal article" date="2020" name="ISME J.">
        <title>Uncovering the hidden diversity of litter-decomposition mechanisms in mushroom-forming fungi.</title>
        <authorList>
            <person name="Floudas D."/>
            <person name="Bentzer J."/>
            <person name="Ahren D."/>
            <person name="Johansson T."/>
            <person name="Persson P."/>
            <person name="Tunlid A."/>
        </authorList>
    </citation>
    <scope>NUCLEOTIDE SEQUENCE [LARGE SCALE GENOMIC DNA]</scope>
    <source>
        <strain evidence="1 2">CBS 406.79</strain>
    </source>
</reference>
<dbReference type="EMBL" id="JAACJN010000136">
    <property type="protein sequence ID" value="KAF5368202.1"/>
    <property type="molecule type" value="Genomic_DNA"/>
</dbReference>
<proteinExistence type="predicted"/>
<evidence type="ECO:0000313" key="2">
    <source>
        <dbReference type="Proteomes" id="UP000518752"/>
    </source>
</evidence>
<sequence>MRYTRRRRKKSPSVCYEHWQAGGAAHAQWVCREKAFSFTRASYLRTRISPDWFNRQAVEIDEWPTSRVSEPIHHFESRLLWKVQLCSEWRKLEAMFGVSTSMVLQPEHKPICEELRRANNGNLLNKPNPVLRLARGVTMNEDLLKAIEFILISNLNLANGDLSLARKSSVNIWARVVPVEGHTAKDGKQKMALQIVSTQTIPFIEQHHREMLMREKSEMSRKGMEVDQMISANFIWVPVGDPTSLNYNARWITPEKIAAFKEFRLARIRDGTIRAGDRSAEPFIKNSFVHPSPRSLGRRSSRFRSYTEAVAECQWRFSFWKIAENVPITIGWDDNGLSIHESISAVLVAAAFLMRRRWSRCDVIL</sequence>
<keyword evidence="2" id="KW-1185">Reference proteome</keyword>
<dbReference type="Proteomes" id="UP000518752">
    <property type="component" value="Unassembled WGS sequence"/>
</dbReference>
<evidence type="ECO:0000313" key="1">
    <source>
        <dbReference type="EMBL" id="KAF5368202.1"/>
    </source>
</evidence>
<protein>
    <submittedName>
        <fullName evidence="1">Uncharacterized protein</fullName>
    </submittedName>
</protein>